<dbReference type="InterPro" id="IPR007686">
    <property type="entry name" value="YutG/PgpA"/>
</dbReference>
<sequence length="156" mass="17014">MPDKQDIFETLNKYGITEDAITDAAMELYVPHPGIDTEELARDAFKRELDFALSDPNLCILVYAATLLEEEGESGGLPGITAQEFKRDPVYLIADEVLGIAIAKYIGGYKGMFEFTRFDQNKPGILGKLGPFLDDAIAGLIGGVSSNMYSRSLQGV</sequence>
<dbReference type="Gene3D" id="1.10.3760.10">
    <property type="entry name" value="PgpA-like"/>
    <property type="match status" value="1"/>
</dbReference>
<dbReference type="Pfam" id="PF04608">
    <property type="entry name" value="PgpA"/>
    <property type="match status" value="1"/>
</dbReference>
<protein>
    <recommendedName>
        <fullName evidence="1">YutG/PgpA domain-containing protein</fullName>
    </recommendedName>
</protein>
<reference evidence="2" key="1">
    <citation type="submission" date="2020-06" db="EMBL/GenBank/DDBJ databases">
        <title>Unique genomic features of the anaerobic methanotrophic archaea.</title>
        <authorList>
            <person name="Chadwick G.L."/>
            <person name="Skennerton C.T."/>
            <person name="Laso-Perez R."/>
            <person name="Leu A.O."/>
            <person name="Speth D.R."/>
            <person name="Yu H."/>
            <person name="Morgan-Lang C."/>
            <person name="Hatzenpichler R."/>
            <person name="Goudeau D."/>
            <person name="Malmstrom R."/>
            <person name="Brazelton W.J."/>
            <person name="Woyke T."/>
            <person name="Hallam S.J."/>
            <person name="Tyson G.W."/>
            <person name="Wegener G."/>
            <person name="Boetius A."/>
            <person name="Orphan V."/>
        </authorList>
    </citation>
    <scope>NUCLEOTIDE SEQUENCE</scope>
</reference>
<dbReference type="GO" id="GO:0008962">
    <property type="term" value="F:phosphatidylglycerophosphatase activity"/>
    <property type="evidence" value="ECO:0007669"/>
    <property type="project" value="InterPro"/>
</dbReference>
<organism evidence="2">
    <name type="scientific">Candidatus Methanogaster sp. ANME-2c ERB4</name>
    <dbReference type="NCBI Taxonomy" id="2759911"/>
    <lineage>
        <taxon>Archaea</taxon>
        <taxon>Methanobacteriati</taxon>
        <taxon>Methanobacteriota</taxon>
        <taxon>Stenosarchaea group</taxon>
        <taxon>Methanomicrobia</taxon>
        <taxon>Methanosarcinales</taxon>
        <taxon>ANME-2 cluster</taxon>
        <taxon>Candidatus Methanogasteraceae</taxon>
        <taxon>Candidatus Methanogaster</taxon>
    </lineage>
</organism>
<gene>
    <name evidence="2" type="ORF">CLAIAILK_00039</name>
</gene>
<dbReference type="InterPro" id="IPR036681">
    <property type="entry name" value="PgpA-like_sf"/>
</dbReference>
<accession>A0A7G9YG43</accession>
<evidence type="ECO:0000313" key="2">
    <source>
        <dbReference type="EMBL" id="QNO46977.1"/>
    </source>
</evidence>
<dbReference type="NCBIfam" id="TIGR03161">
    <property type="entry name" value="ribazole_CobZ"/>
    <property type="match status" value="1"/>
</dbReference>
<feature type="domain" description="YutG/PgpA" evidence="1">
    <location>
        <begin position="86"/>
        <end position="146"/>
    </location>
</feature>
<dbReference type="InterPro" id="IPR017577">
    <property type="entry name" value="Ribazole_CobZ"/>
</dbReference>
<name>A0A7G9YG43_9EURY</name>
<dbReference type="EMBL" id="MT631236">
    <property type="protein sequence ID" value="QNO46977.1"/>
    <property type="molecule type" value="Genomic_DNA"/>
</dbReference>
<evidence type="ECO:0000259" key="1">
    <source>
        <dbReference type="Pfam" id="PF04608"/>
    </source>
</evidence>
<dbReference type="AlphaFoldDB" id="A0A7G9YG43"/>
<dbReference type="GO" id="GO:0006629">
    <property type="term" value="P:lipid metabolic process"/>
    <property type="evidence" value="ECO:0007669"/>
    <property type="project" value="InterPro"/>
</dbReference>
<proteinExistence type="predicted"/>
<dbReference type="SUPFAM" id="SSF101307">
    <property type="entry name" value="YutG-like"/>
    <property type="match status" value="1"/>
</dbReference>